<evidence type="ECO:0000256" key="9">
    <source>
        <dbReference type="ARBA" id="ARBA00023125"/>
    </source>
</evidence>
<reference evidence="16" key="1">
    <citation type="journal article" date="2016" name="Nat. Commun.">
        <title>Genome analysis of three Pneumocystis species reveals adaptation mechanisms to life exclusively in mammalian hosts.</title>
        <authorList>
            <person name="Ma L."/>
            <person name="Chen Z."/>
            <person name="Huang D.W."/>
            <person name="Kutty G."/>
            <person name="Ishihara M."/>
            <person name="Wang H."/>
            <person name="Abouelleil A."/>
            <person name="Bishop L."/>
            <person name="Davey E."/>
            <person name="Deng R."/>
            <person name="Deng X."/>
            <person name="Fan L."/>
            <person name="Fantoni G."/>
            <person name="Fitzgerald M."/>
            <person name="Gogineni E."/>
            <person name="Goldberg J.M."/>
            <person name="Handley G."/>
            <person name="Hu X."/>
            <person name="Huber C."/>
            <person name="Jiao X."/>
            <person name="Jones K."/>
            <person name="Levin J.Z."/>
            <person name="Liu Y."/>
            <person name="Macdonald P."/>
            <person name="Melnikov A."/>
            <person name="Raley C."/>
            <person name="Sassi M."/>
            <person name="Sherman B.T."/>
            <person name="Song X."/>
            <person name="Sykes S."/>
            <person name="Tran B."/>
            <person name="Walsh L."/>
            <person name="Xia Y."/>
            <person name="Yang J."/>
            <person name="Young S."/>
            <person name="Zeng Q."/>
            <person name="Zheng X."/>
            <person name="Stephens R."/>
            <person name="Nusbaum C."/>
            <person name="Birren B.W."/>
            <person name="Azadi P."/>
            <person name="Lempicki R.A."/>
            <person name="Cuomo C.A."/>
            <person name="Kovacs J.A."/>
        </authorList>
    </citation>
    <scope>NUCLEOTIDE SEQUENCE [LARGE SCALE GENOMIC DNA]</scope>
    <source>
        <strain evidence="16">B123</strain>
    </source>
</reference>
<dbReference type="EMBL" id="AFWA02000004">
    <property type="protein sequence ID" value="EMR10274.1"/>
    <property type="molecule type" value="Genomic_DNA"/>
</dbReference>
<dbReference type="GO" id="GO:0000706">
    <property type="term" value="P:meiotic DNA double-strand break processing"/>
    <property type="evidence" value="ECO:0007669"/>
    <property type="project" value="TreeGrafter"/>
</dbReference>
<dbReference type="GeneID" id="19895234"/>
<dbReference type="AlphaFoldDB" id="M7PIL3"/>
<dbReference type="InterPro" id="IPR036078">
    <property type="entry name" value="Spo11/TopoVI_A_sf"/>
</dbReference>
<dbReference type="CDD" id="cd00223">
    <property type="entry name" value="TOPRIM_TopoIIB_SPO"/>
    <property type="match status" value="1"/>
</dbReference>
<name>M7PIL3_PNEMU</name>
<dbReference type="GO" id="GO:0000228">
    <property type="term" value="C:nuclear chromosome"/>
    <property type="evidence" value="ECO:0007669"/>
    <property type="project" value="TreeGrafter"/>
</dbReference>
<dbReference type="InterPro" id="IPR034136">
    <property type="entry name" value="TOPRIM_Topo6A/Spo11"/>
</dbReference>
<dbReference type="HOGENOM" id="CLU_037229_0_1_1"/>
<keyword evidence="6" id="KW-0479">Metal-binding</keyword>
<proteinExistence type="inferred from homology"/>
<feature type="active site" description="O-(5'-phospho-DNA)-tyrosine intermediate" evidence="12">
    <location>
        <position position="134"/>
    </location>
</feature>
<dbReference type="GO" id="GO:0042138">
    <property type="term" value="P:meiotic DNA double-strand break formation"/>
    <property type="evidence" value="ECO:0007669"/>
    <property type="project" value="InterPro"/>
</dbReference>
<keyword evidence="11" id="KW-0539">Nucleus</keyword>
<dbReference type="GO" id="GO:0003677">
    <property type="term" value="F:DNA binding"/>
    <property type="evidence" value="ECO:0007669"/>
    <property type="project" value="UniProtKB-UniRule"/>
</dbReference>
<dbReference type="RefSeq" id="XP_007873484.1">
    <property type="nucleotide sequence ID" value="XM_007875293.1"/>
</dbReference>
<evidence type="ECO:0000256" key="12">
    <source>
        <dbReference type="PROSITE-ProRule" id="PRU01385"/>
    </source>
</evidence>
<dbReference type="eggNOG" id="KOG2795">
    <property type="taxonomic scope" value="Eukaryota"/>
</dbReference>
<evidence type="ECO:0000256" key="2">
    <source>
        <dbReference type="ARBA" id="ARBA00001946"/>
    </source>
</evidence>
<dbReference type="InterPro" id="IPR036388">
    <property type="entry name" value="WH-like_DNA-bd_sf"/>
</dbReference>
<comment type="cofactor">
    <cofactor evidence="2">
        <name>Mg(2+)</name>
        <dbReference type="ChEBI" id="CHEBI:18420"/>
    </cofactor>
</comment>
<dbReference type="GO" id="GO:0005524">
    <property type="term" value="F:ATP binding"/>
    <property type="evidence" value="ECO:0007669"/>
    <property type="project" value="InterPro"/>
</dbReference>
<dbReference type="PANTHER" id="PTHR10848">
    <property type="entry name" value="MEIOTIC RECOMBINATION PROTEIN SPO11"/>
    <property type="match status" value="1"/>
</dbReference>
<evidence type="ECO:0000259" key="14">
    <source>
        <dbReference type="Pfam" id="PF21180"/>
    </source>
</evidence>
<evidence type="ECO:0000256" key="4">
    <source>
        <dbReference type="ARBA" id="ARBA00006559"/>
    </source>
</evidence>
<dbReference type="STRING" id="1069680.M7PIL3"/>
<comment type="similarity">
    <text evidence="4 12">Belongs to the TOP6A family.</text>
</comment>
<dbReference type="EC" id="5.6.2.2" evidence="5"/>
<dbReference type="InterPro" id="IPR013049">
    <property type="entry name" value="Spo11/TopoVI_A_N"/>
</dbReference>
<dbReference type="GO" id="GO:0003918">
    <property type="term" value="F:DNA topoisomerase type II (double strand cut, ATP-hydrolyzing) activity"/>
    <property type="evidence" value="ECO:0007669"/>
    <property type="project" value="UniProtKB-UniRule"/>
</dbReference>
<keyword evidence="8 12" id="KW-0799">Topoisomerase</keyword>
<evidence type="ECO:0000256" key="10">
    <source>
        <dbReference type="ARBA" id="ARBA00023235"/>
    </source>
</evidence>
<dbReference type="Proteomes" id="UP000011958">
    <property type="component" value="Unassembled WGS sequence"/>
</dbReference>
<feature type="domain" description="Topoisomerase 6 subunit A/Spo11 TOPRIM" evidence="14">
    <location>
        <begin position="214"/>
        <end position="392"/>
    </location>
</feature>
<dbReference type="SUPFAM" id="SSF56726">
    <property type="entry name" value="DNA topoisomerase IV, alpha subunit"/>
    <property type="match status" value="1"/>
</dbReference>
<dbReference type="GO" id="GO:0046872">
    <property type="term" value="F:metal ion binding"/>
    <property type="evidence" value="ECO:0007669"/>
    <property type="project" value="UniProtKB-KW"/>
</dbReference>
<evidence type="ECO:0000256" key="5">
    <source>
        <dbReference type="ARBA" id="ARBA00012895"/>
    </source>
</evidence>
<dbReference type="Gene3D" id="1.10.10.10">
    <property type="entry name" value="Winged helix-like DNA-binding domain superfamily/Winged helix DNA-binding domain"/>
    <property type="match status" value="1"/>
</dbReference>
<evidence type="ECO:0000256" key="6">
    <source>
        <dbReference type="ARBA" id="ARBA00022723"/>
    </source>
</evidence>
<dbReference type="VEuPathDB" id="FungiDB:PNEG_01539"/>
<evidence type="ECO:0000256" key="3">
    <source>
        <dbReference type="ARBA" id="ARBA00004123"/>
    </source>
</evidence>
<evidence type="ECO:0000256" key="7">
    <source>
        <dbReference type="ARBA" id="ARBA00022842"/>
    </source>
</evidence>
<evidence type="ECO:0000259" key="13">
    <source>
        <dbReference type="Pfam" id="PF04406"/>
    </source>
</evidence>
<protein>
    <recommendedName>
        <fullName evidence="5">DNA topoisomerase (ATP-hydrolyzing)</fullName>
        <ecNumber evidence="5">5.6.2.2</ecNumber>
    </recommendedName>
</protein>
<dbReference type="Pfam" id="PF04406">
    <property type="entry name" value="TP6A_N"/>
    <property type="match status" value="1"/>
</dbReference>
<dbReference type="PRINTS" id="PR01550">
    <property type="entry name" value="TOP6AFAMILY"/>
</dbReference>
<dbReference type="InterPro" id="IPR013048">
    <property type="entry name" value="Meiotic_Spo11"/>
</dbReference>
<feature type="domain" description="Spo11/DNA topoisomerase VI subunit A N-terminal" evidence="13">
    <location>
        <begin position="105"/>
        <end position="166"/>
    </location>
</feature>
<dbReference type="OMA" id="IETAGMF"/>
<keyword evidence="10 12" id="KW-0413">Isomerase</keyword>
<organism evidence="15 16">
    <name type="scientific">Pneumocystis murina (strain B123)</name>
    <name type="common">Mouse pneumocystis pneumonia agent</name>
    <name type="synonym">Pneumocystis carinii f. sp. muris</name>
    <dbReference type="NCBI Taxonomy" id="1069680"/>
    <lineage>
        <taxon>Eukaryota</taxon>
        <taxon>Fungi</taxon>
        <taxon>Dikarya</taxon>
        <taxon>Ascomycota</taxon>
        <taxon>Taphrinomycotina</taxon>
        <taxon>Pneumocystomycetes</taxon>
        <taxon>Pneumocystaceae</taxon>
        <taxon>Pneumocystis</taxon>
    </lineage>
</organism>
<comment type="caution">
    <text evidence="15">The sequence shown here is derived from an EMBL/GenBank/DDBJ whole genome shotgun (WGS) entry which is preliminary data.</text>
</comment>
<comment type="catalytic activity">
    <reaction evidence="1 12">
        <text>ATP-dependent breakage, passage and rejoining of double-stranded DNA.</text>
        <dbReference type="EC" id="5.6.2.2"/>
    </reaction>
</comment>
<dbReference type="PRINTS" id="PR01551">
    <property type="entry name" value="SPO11HOMOLOG"/>
</dbReference>
<dbReference type="Pfam" id="PF21180">
    <property type="entry name" value="TOP6A-Spo11_Toprim"/>
    <property type="match status" value="1"/>
</dbReference>
<dbReference type="GO" id="GO:0007131">
    <property type="term" value="P:reciprocal meiotic recombination"/>
    <property type="evidence" value="ECO:0007669"/>
    <property type="project" value="TreeGrafter"/>
</dbReference>
<gene>
    <name evidence="15" type="ORF">PNEG_01539</name>
</gene>
<keyword evidence="7" id="KW-0460">Magnesium</keyword>
<comment type="subcellular location">
    <subcellularLocation>
        <location evidence="3">Nucleus</location>
    </subcellularLocation>
</comment>
<dbReference type="Gene3D" id="3.40.1360.10">
    <property type="match status" value="1"/>
</dbReference>
<dbReference type="PANTHER" id="PTHR10848:SF0">
    <property type="entry name" value="MEIOTIC RECOMBINATION PROTEIN SPO11"/>
    <property type="match status" value="1"/>
</dbReference>
<evidence type="ECO:0000256" key="8">
    <source>
        <dbReference type="ARBA" id="ARBA00023029"/>
    </source>
</evidence>
<dbReference type="InterPro" id="IPR002815">
    <property type="entry name" value="Spo11/TopoVI_A"/>
</dbReference>
<evidence type="ECO:0000313" key="15">
    <source>
        <dbReference type="EMBL" id="EMR10274.1"/>
    </source>
</evidence>
<evidence type="ECO:0000256" key="11">
    <source>
        <dbReference type="ARBA" id="ARBA00023242"/>
    </source>
</evidence>
<dbReference type="PROSITE" id="PS52041">
    <property type="entry name" value="TOPO_IIB"/>
    <property type="match status" value="1"/>
</dbReference>
<dbReference type="OrthoDB" id="5377392at2759"/>
<evidence type="ECO:0000256" key="1">
    <source>
        <dbReference type="ARBA" id="ARBA00000185"/>
    </source>
</evidence>
<keyword evidence="16" id="KW-1185">Reference proteome</keyword>
<sequence>MGELLSGESPEESGIVKYIDLSDNMTEENLYIDTVPQTREWVILRIEKLIETTINSIYNKKPLLIKLSMRNNKCIFDRQSNMIKRNSVVKQRVFRFPSKTQIGSWRFAVLIRVLDLIHESLVSNTPVTKRNIYYRDINLFKNSRIVNKIIEDIAYTFKIRRSALNVLATAKGLVCGHIKIKRKNFEEINCLQDSEVLIPSETEIESIETEADWILIVEKESTFRTLVISKFYDHPIAGKGVIITAKGYPDISTREFLYMISKSISTSPSPYKRSTPILCLVDYDPHGINILATYKFGSYAEAHNSHLMAIPSIKWIGVHSNDFHKNQENGYIPMNNKDIKKAFDLLQKEWIQEHINLKNELCRMIFTRVKAEIQLLSENDERCLTEYLADKISKGEWL</sequence>
<evidence type="ECO:0000313" key="16">
    <source>
        <dbReference type="Proteomes" id="UP000011958"/>
    </source>
</evidence>
<keyword evidence="9 12" id="KW-0238">DNA-binding</keyword>
<accession>M7PIL3</accession>